<reference evidence="7 8" key="1">
    <citation type="submission" date="2022-04" db="EMBL/GenBank/DDBJ databases">
        <title>Positive selection, recombination, and allopatry shape intraspecific diversity of widespread and dominant cyanobacteria.</title>
        <authorList>
            <person name="Wei J."/>
            <person name="Shu W."/>
            <person name="Hu C."/>
        </authorList>
    </citation>
    <scope>NUCLEOTIDE SEQUENCE [LARGE SCALE GENOMIC DNA]</scope>
    <source>
        <strain evidence="7 8">GB2-A4</strain>
    </source>
</reference>
<comment type="caution">
    <text evidence="7">The sequence shown here is derived from an EMBL/GenBank/DDBJ whole genome shotgun (WGS) entry which is preliminary data.</text>
</comment>
<feature type="transmembrane region" description="Helical" evidence="5">
    <location>
        <begin position="147"/>
        <end position="171"/>
    </location>
</feature>
<keyword evidence="4 5" id="KW-0472">Membrane</keyword>
<feature type="transmembrane region" description="Helical" evidence="5">
    <location>
        <begin position="313"/>
        <end position="334"/>
    </location>
</feature>
<dbReference type="InterPro" id="IPR020846">
    <property type="entry name" value="MFS_dom"/>
</dbReference>
<dbReference type="PANTHER" id="PTHR23526:SF2">
    <property type="entry name" value="MAJOR FACILITATOR SUPERFAMILY (MFS) PROFILE DOMAIN-CONTAINING PROTEIN"/>
    <property type="match status" value="1"/>
</dbReference>
<dbReference type="RefSeq" id="WP_190434016.1">
    <property type="nucleotide sequence ID" value="NZ_JAMPKM010000002.1"/>
</dbReference>
<feature type="transmembrane region" description="Helical" evidence="5">
    <location>
        <begin position="409"/>
        <end position="432"/>
    </location>
</feature>
<evidence type="ECO:0000313" key="8">
    <source>
        <dbReference type="Proteomes" id="UP001464891"/>
    </source>
</evidence>
<dbReference type="Pfam" id="PF07690">
    <property type="entry name" value="MFS_1"/>
    <property type="match status" value="1"/>
</dbReference>
<dbReference type="SUPFAM" id="SSF103473">
    <property type="entry name" value="MFS general substrate transporter"/>
    <property type="match status" value="1"/>
</dbReference>
<feature type="transmembrane region" description="Helical" evidence="5">
    <location>
        <begin position="216"/>
        <end position="238"/>
    </location>
</feature>
<feature type="transmembrane region" description="Helical" evidence="5">
    <location>
        <begin position="192"/>
        <end position="210"/>
    </location>
</feature>
<evidence type="ECO:0000256" key="3">
    <source>
        <dbReference type="ARBA" id="ARBA00022989"/>
    </source>
</evidence>
<keyword evidence="2 5" id="KW-0812">Transmembrane</keyword>
<feature type="transmembrane region" description="Helical" evidence="5">
    <location>
        <begin position="346"/>
        <end position="365"/>
    </location>
</feature>
<dbReference type="InterPro" id="IPR036259">
    <property type="entry name" value="MFS_trans_sf"/>
</dbReference>
<evidence type="ECO:0000256" key="1">
    <source>
        <dbReference type="ARBA" id="ARBA00004651"/>
    </source>
</evidence>
<gene>
    <name evidence="7" type="ORF">NC998_05645</name>
</gene>
<evidence type="ECO:0000259" key="6">
    <source>
        <dbReference type="PROSITE" id="PS50850"/>
    </source>
</evidence>
<dbReference type="InterPro" id="IPR011701">
    <property type="entry name" value="MFS"/>
</dbReference>
<feature type="transmembrane region" description="Helical" evidence="5">
    <location>
        <begin position="371"/>
        <end position="389"/>
    </location>
</feature>
<feature type="transmembrane region" description="Helical" evidence="5">
    <location>
        <begin position="84"/>
        <end position="102"/>
    </location>
</feature>
<evidence type="ECO:0000256" key="4">
    <source>
        <dbReference type="ARBA" id="ARBA00023136"/>
    </source>
</evidence>
<keyword evidence="8" id="KW-1185">Reference proteome</keyword>
<evidence type="ECO:0000256" key="5">
    <source>
        <dbReference type="SAM" id="Phobius"/>
    </source>
</evidence>
<dbReference type="PANTHER" id="PTHR23526">
    <property type="entry name" value="INTEGRAL MEMBRANE TRANSPORT PROTEIN-RELATED"/>
    <property type="match status" value="1"/>
</dbReference>
<feature type="transmembrane region" description="Helical" evidence="5">
    <location>
        <begin position="438"/>
        <end position="461"/>
    </location>
</feature>
<dbReference type="PROSITE" id="PS50850">
    <property type="entry name" value="MFS"/>
    <property type="match status" value="1"/>
</dbReference>
<accession>A0ABV0J5Z5</accession>
<name>A0ABV0J5Z5_9CYAN</name>
<dbReference type="Proteomes" id="UP001464891">
    <property type="component" value="Unassembled WGS sequence"/>
</dbReference>
<feature type="transmembrane region" description="Helical" evidence="5">
    <location>
        <begin position="53"/>
        <end position="72"/>
    </location>
</feature>
<protein>
    <submittedName>
        <fullName evidence="7">MFS transporter</fullName>
    </submittedName>
</protein>
<organism evidence="7 8">
    <name type="scientific">Trichocoleus desertorum GB2-A4</name>
    <dbReference type="NCBI Taxonomy" id="2933944"/>
    <lineage>
        <taxon>Bacteria</taxon>
        <taxon>Bacillati</taxon>
        <taxon>Cyanobacteriota</taxon>
        <taxon>Cyanophyceae</taxon>
        <taxon>Leptolyngbyales</taxon>
        <taxon>Trichocoleusaceae</taxon>
        <taxon>Trichocoleus</taxon>
    </lineage>
</organism>
<comment type="subcellular location">
    <subcellularLocation>
        <location evidence="1">Cell membrane</location>
        <topology evidence="1">Multi-pass membrane protein</topology>
    </subcellularLocation>
</comment>
<evidence type="ECO:0000313" key="7">
    <source>
        <dbReference type="EMBL" id="MEP0816575.1"/>
    </source>
</evidence>
<evidence type="ECO:0000256" key="2">
    <source>
        <dbReference type="ARBA" id="ARBA00022692"/>
    </source>
</evidence>
<dbReference type="InterPro" id="IPR052528">
    <property type="entry name" value="Sugar_transport-like"/>
</dbReference>
<sequence length="511" mass="54677">MLRQAVDLTTVEVAAVPVSGILDPVADPESITISRKPSKQAIRTSLRASTLDGVFATIFSNVAGGVLLSNFLVELDASPVELGMLASIPLLANLLQPLGAYLANRTTSRHRYGLWIYAPARLLWLILVLGIGVASLQPTPPHLLVQWALAIVVLTHFLGALGGASWFSWVAALVPRQLRGRYFGIRNSAISLTNLLSVPLVGLAVTAWPGGSIQGYGVLLFLGVIVGLVSIGFQYWMVDVNPQAQQQEHADSLAQESADLDAVAAAEPSKSKSFWQDRNFLMFLLYFALWGFSVNLSAPFFNIYLLDTLSLDVNWVTTYTSLGAGANLLMLVLWGRLADRIGNRPILVLVGILVAVTPLLWLGTGTDLTSLLVWFPLLHILAGGTWAAIDLCINNIQLGVAPVQHQATYFAIAGAVAGVSGALGTTAGGFLIEFTNSGGILGLFALSSVIRLAAILPLLFVREQRPRSVRQAVQALAQSLSNALRIPKRSPLLLKPQAVAVEATTFPDQAQ</sequence>
<feature type="transmembrane region" description="Helical" evidence="5">
    <location>
        <begin position="114"/>
        <end position="135"/>
    </location>
</feature>
<proteinExistence type="predicted"/>
<feature type="domain" description="Major facilitator superfamily (MFS) profile" evidence="6">
    <location>
        <begin position="279"/>
        <end position="511"/>
    </location>
</feature>
<dbReference type="EMBL" id="JAMPKM010000002">
    <property type="protein sequence ID" value="MEP0816575.1"/>
    <property type="molecule type" value="Genomic_DNA"/>
</dbReference>
<dbReference type="Gene3D" id="1.20.1250.20">
    <property type="entry name" value="MFS general substrate transporter like domains"/>
    <property type="match status" value="2"/>
</dbReference>
<keyword evidence="3 5" id="KW-1133">Transmembrane helix</keyword>
<feature type="transmembrane region" description="Helical" evidence="5">
    <location>
        <begin position="280"/>
        <end position="301"/>
    </location>
</feature>